<evidence type="ECO:0000256" key="2">
    <source>
        <dbReference type="PROSITE-ProRule" id="PRU00703"/>
    </source>
</evidence>
<dbReference type="EMBL" id="CAJNAQ010000002">
    <property type="protein sequence ID" value="CAE6487583.1"/>
    <property type="molecule type" value="Genomic_DNA"/>
</dbReference>
<feature type="domain" description="CBS" evidence="3">
    <location>
        <begin position="82"/>
        <end position="142"/>
    </location>
</feature>
<dbReference type="Proteomes" id="UP000655759">
    <property type="component" value="Unassembled WGS sequence"/>
</dbReference>
<dbReference type="InterPro" id="IPR046342">
    <property type="entry name" value="CBS_dom_sf"/>
</dbReference>
<dbReference type="PANTHER" id="PTHR43080">
    <property type="entry name" value="CBS DOMAIN-CONTAINING PROTEIN CBSX3, MITOCHONDRIAL"/>
    <property type="match status" value="1"/>
</dbReference>
<dbReference type="SUPFAM" id="SSF54631">
    <property type="entry name" value="CBS-domain pair"/>
    <property type="match status" value="3"/>
</dbReference>
<feature type="domain" description="CBS" evidence="3">
    <location>
        <begin position="146"/>
        <end position="202"/>
    </location>
</feature>
<dbReference type="PANTHER" id="PTHR43080:SF2">
    <property type="entry name" value="CBS DOMAIN-CONTAINING PROTEIN"/>
    <property type="match status" value="1"/>
</dbReference>
<dbReference type="Gene3D" id="3.10.580.10">
    <property type="entry name" value="CBS-domain"/>
    <property type="match status" value="2"/>
</dbReference>
<evidence type="ECO:0000256" key="1">
    <source>
        <dbReference type="ARBA" id="ARBA00023122"/>
    </source>
</evidence>
<accession>A0A812EUM2</accession>
<proteinExistence type="predicted"/>
<keyword evidence="1 2" id="KW-0129">CBS domain</keyword>
<organism evidence="4 5">
    <name type="scientific">Candidatus Nitrosotenuis uzonensis</name>
    <dbReference type="NCBI Taxonomy" id="1407055"/>
    <lineage>
        <taxon>Archaea</taxon>
        <taxon>Nitrososphaerota</taxon>
        <taxon>Candidatus Nitrosotenuis</taxon>
    </lineage>
</organism>
<dbReference type="InterPro" id="IPR000644">
    <property type="entry name" value="CBS_dom"/>
</dbReference>
<comment type="caution">
    <text evidence="4">The sequence shown here is derived from an EMBL/GenBank/DDBJ whole genome shotgun (WGS) entry which is preliminary data.</text>
</comment>
<evidence type="ECO:0000313" key="4">
    <source>
        <dbReference type="EMBL" id="CAE6487583.1"/>
    </source>
</evidence>
<sequence length="291" mass="32864">MRKMLLKNPGLRSSLIKKAITVTPRVGVLDAIEIMQKFRISRLVVIDKSYKPMGIITEKDILRSIFPIGAKPLGSITVQDCMSKNLITAKKQDSVYKCARIMKENNISSLVILEDDKSLEGIVTKTDLVFNFLVQETEHLKISKIMTTNVVTVSPQDSLYLVESILINNKISRVPVIRNEKLVGIITFRDFIPVRIPNRLGTFTDPNELMDVWYSRTPNKYNVNQLNYVLTFRAEDIMTKNPVTIEPSDDISIAALLMYRYDISGIPVVRQSKLVGIITKSDIVFSLAAEA</sequence>
<dbReference type="PROSITE" id="PS51371">
    <property type="entry name" value="CBS"/>
    <property type="match status" value="4"/>
</dbReference>
<dbReference type="AlphaFoldDB" id="A0A812EUM2"/>
<dbReference type="Pfam" id="PF00571">
    <property type="entry name" value="CBS"/>
    <property type="match status" value="4"/>
</dbReference>
<evidence type="ECO:0000313" key="5">
    <source>
        <dbReference type="Proteomes" id="UP000655759"/>
    </source>
</evidence>
<feature type="domain" description="CBS" evidence="3">
    <location>
        <begin position="238"/>
        <end position="291"/>
    </location>
</feature>
<gene>
    <name evidence="4" type="ORF">NUZ5A_20338</name>
</gene>
<dbReference type="SMART" id="SM00116">
    <property type="entry name" value="CBS"/>
    <property type="match status" value="4"/>
</dbReference>
<name>A0A812EUM2_9ARCH</name>
<dbReference type="InterPro" id="IPR051257">
    <property type="entry name" value="Diverse_CBS-Domain"/>
</dbReference>
<evidence type="ECO:0000259" key="3">
    <source>
        <dbReference type="PROSITE" id="PS51371"/>
    </source>
</evidence>
<dbReference type="CDD" id="cd04584">
    <property type="entry name" value="CBS_pair_AcuB_like"/>
    <property type="match status" value="1"/>
</dbReference>
<protein>
    <submittedName>
        <fullName evidence="4">Putative Conserved archaeal protein</fullName>
    </submittedName>
</protein>
<reference evidence="4" key="1">
    <citation type="submission" date="2021-02" db="EMBL/GenBank/DDBJ databases">
        <authorList>
            <person name="Han P."/>
        </authorList>
    </citation>
    <scope>NUCLEOTIDE SEQUENCE</scope>
    <source>
        <strain evidence="4">Candidatus Nitrosotenuis uzonensis 5A</strain>
    </source>
</reference>
<feature type="domain" description="CBS" evidence="3">
    <location>
        <begin position="15"/>
        <end position="73"/>
    </location>
</feature>